<protein>
    <recommendedName>
        <fullName evidence="1">Reverse transcriptase Ty1/copia-type domain-containing protein</fullName>
    </recommendedName>
</protein>
<accession>A0AA38SGA3</accession>
<evidence type="ECO:0000259" key="1">
    <source>
        <dbReference type="Pfam" id="PF07727"/>
    </source>
</evidence>
<evidence type="ECO:0000313" key="3">
    <source>
        <dbReference type="Proteomes" id="UP001172457"/>
    </source>
</evidence>
<evidence type="ECO:0000313" key="2">
    <source>
        <dbReference type="EMBL" id="KAJ9542264.1"/>
    </source>
</evidence>
<dbReference type="Proteomes" id="UP001172457">
    <property type="component" value="Chromosome 7"/>
</dbReference>
<name>A0AA38SGA3_9ASTR</name>
<dbReference type="InterPro" id="IPR043502">
    <property type="entry name" value="DNA/RNA_pol_sf"/>
</dbReference>
<dbReference type="SUPFAM" id="SSF56672">
    <property type="entry name" value="DNA/RNA polymerases"/>
    <property type="match status" value="1"/>
</dbReference>
<dbReference type="Pfam" id="PF07727">
    <property type="entry name" value="RVT_2"/>
    <property type="match status" value="1"/>
</dbReference>
<organism evidence="2 3">
    <name type="scientific">Centaurea solstitialis</name>
    <name type="common">yellow star-thistle</name>
    <dbReference type="NCBI Taxonomy" id="347529"/>
    <lineage>
        <taxon>Eukaryota</taxon>
        <taxon>Viridiplantae</taxon>
        <taxon>Streptophyta</taxon>
        <taxon>Embryophyta</taxon>
        <taxon>Tracheophyta</taxon>
        <taxon>Spermatophyta</taxon>
        <taxon>Magnoliopsida</taxon>
        <taxon>eudicotyledons</taxon>
        <taxon>Gunneridae</taxon>
        <taxon>Pentapetalae</taxon>
        <taxon>asterids</taxon>
        <taxon>campanulids</taxon>
        <taxon>Asterales</taxon>
        <taxon>Asteraceae</taxon>
        <taxon>Carduoideae</taxon>
        <taxon>Cardueae</taxon>
        <taxon>Centaureinae</taxon>
        <taxon>Centaurea</taxon>
    </lineage>
</organism>
<reference evidence="2" key="1">
    <citation type="submission" date="2023-03" db="EMBL/GenBank/DDBJ databases">
        <title>Chromosome-scale reference genome and RAD-based genetic map of yellow starthistle (Centaurea solstitialis) reveal putative structural variation and QTLs associated with invader traits.</title>
        <authorList>
            <person name="Reatini B."/>
            <person name="Cang F.A."/>
            <person name="Jiang Q."/>
            <person name="Mckibben M.T.W."/>
            <person name="Barker M.S."/>
            <person name="Rieseberg L.H."/>
            <person name="Dlugosch K.M."/>
        </authorList>
    </citation>
    <scope>NUCLEOTIDE SEQUENCE</scope>
    <source>
        <strain evidence="2">CAN-66</strain>
        <tissue evidence="2">Leaf</tissue>
    </source>
</reference>
<dbReference type="EMBL" id="JARYMX010000007">
    <property type="protein sequence ID" value="KAJ9542264.1"/>
    <property type="molecule type" value="Genomic_DNA"/>
</dbReference>
<dbReference type="InterPro" id="IPR013103">
    <property type="entry name" value="RVT_2"/>
</dbReference>
<comment type="caution">
    <text evidence="2">The sequence shown here is derived from an EMBL/GenBank/DDBJ whole genome shotgun (WGS) entry which is preliminary data.</text>
</comment>
<dbReference type="AlphaFoldDB" id="A0AA38SGA3"/>
<sequence>MDGNLHTFKARLVAKGYTQTQGIDYDETFSLVAKIMSMMRILLSISAFHDYEIWQMNVKTAFLNGKLDDDVYMAQPEGFVHAKYPDKVCKLKRSIYGLKQASRSWNLFFHEKVKDFGFSRSEDESCVYVKASGSNVVFLVLYVDDILLIGNNVSMLQDVNIWLGKCFAMKDLGNATYILGIRIYRDRTKHLIGLSQSTYLDKILKKFNMNESKKGYLPMQHGIRLSKDQWGY</sequence>
<keyword evidence="3" id="KW-1185">Reference proteome</keyword>
<gene>
    <name evidence="2" type="ORF">OSB04_028770</name>
</gene>
<feature type="domain" description="Reverse transcriptase Ty1/copia-type" evidence="1">
    <location>
        <begin position="7"/>
        <end position="220"/>
    </location>
</feature>
<proteinExistence type="predicted"/>